<reference evidence="4 5" key="1">
    <citation type="submission" date="2016-10" db="EMBL/GenBank/DDBJ databases">
        <title>Complete Genome Sequence of Peptococcaceae strain DCMF.</title>
        <authorList>
            <person name="Edwards R.J."/>
            <person name="Holland S.I."/>
            <person name="Deshpande N.P."/>
            <person name="Wong Y.K."/>
            <person name="Ertan H."/>
            <person name="Manefield M."/>
            <person name="Russell T.L."/>
            <person name="Lee M.J."/>
        </authorList>
    </citation>
    <scope>NUCLEOTIDE SEQUENCE [LARGE SCALE GENOMIC DNA]</scope>
    <source>
        <strain evidence="4 5">DCMF</strain>
    </source>
</reference>
<accession>A0A3G1KUD2</accession>
<feature type="chain" id="PRO_5018275859" description="SCP domain-containing protein" evidence="2">
    <location>
        <begin position="28"/>
        <end position="274"/>
    </location>
</feature>
<dbReference type="PANTHER" id="PTHR31157:SF1">
    <property type="entry name" value="SCP DOMAIN-CONTAINING PROTEIN"/>
    <property type="match status" value="1"/>
</dbReference>
<dbReference type="NCBIfam" id="TIGR02909">
    <property type="entry name" value="spore_YkwD"/>
    <property type="match status" value="1"/>
</dbReference>
<proteinExistence type="predicted"/>
<gene>
    <name evidence="4" type="ORF">DCMF_15720</name>
</gene>
<keyword evidence="5" id="KW-1185">Reference proteome</keyword>
<dbReference type="InterPro" id="IPR035940">
    <property type="entry name" value="CAP_sf"/>
</dbReference>
<evidence type="ECO:0000313" key="5">
    <source>
        <dbReference type="Proteomes" id="UP000323521"/>
    </source>
</evidence>
<dbReference type="AlphaFoldDB" id="A0A3G1KUD2"/>
<feature type="region of interest" description="Disordered" evidence="1">
    <location>
        <begin position="104"/>
        <end position="147"/>
    </location>
</feature>
<organism evidence="4 5">
    <name type="scientific">Formimonas warabiya</name>
    <dbReference type="NCBI Taxonomy" id="1761012"/>
    <lineage>
        <taxon>Bacteria</taxon>
        <taxon>Bacillati</taxon>
        <taxon>Bacillota</taxon>
        <taxon>Clostridia</taxon>
        <taxon>Eubacteriales</taxon>
        <taxon>Peptococcaceae</taxon>
        <taxon>Candidatus Formimonas</taxon>
    </lineage>
</organism>
<name>A0A3G1KUD2_FORW1</name>
<dbReference type="CDD" id="cd05379">
    <property type="entry name" value="CAP_bacterial"/>
    <property type="match status" value="1"/>
</dbReference>
<evidence type="ECO:0000256" key="1">
    <source>
        <dbReference type="SAM" id="MobiDB-lite"/>
    </source>
</evidence>
<dbReference type="InterPro" id="IPR014258">
    <property type="entry name" value="CAP_domain_YkwD-like"/>
</dbReference>
<keyword evidence="2" id="KW-0732">Signal</keyword>
<dbReference type="EMBL" id="CP017634">
    <property type="protein sequence ID" value="ATW26027.1"/>
    <property type="molecule type" value="Genomic_DNA"/>
</dbReference>
<dbReference type="RefSeq" id="WP_214658646.1">
    <property type="nucleotide sequence ID" value="NZ_CP017634.1"/>
</dbReference>
<evidence type="ECO:0000259" key="3">
    <source>
        <dbReference type="Pfam" id="PF00188"/>
    </source>
</evidence>
<dbReference type="Proteomes" id="UP000323521">
    <property type="component" value="Chromosome"/>
</dbReference>
<dbReference type="SUPFAM" id="SSF55797">
    <property type="entry name" value="PR-1-like"/>
    <property type="match status" value="1"/>
</dbReference>
<dbReference type="InterPro" id="IPR014044">
    <property type="entry name" value="CAP_dom"/>
</dbReference>
<evidence type="ECO:0000256" key="2">
    <source>
        <dbReference type="SAM" id="SignalP"/>
    </source>
</evidence>
<dbReference type="Gene3D" id="3.40.33.10">
    <property type="entry name" value="CAP"/>
    <property type="match status" value="1"/>
</dbReference>
<sequence length="274" mass="29235">MKKVTRLGLLVCLIMVFTMLFSTMAWAASLGTSGTKCPLKNTGNQQITVDQFQKWLGLGSCSNNTDCVDQSCNNVTSCLSKNLCPNPGTCLVQTGTAKDCKKTQLQSTPAPASKPTVTKPVPAKNSTPKATKPAPEKNSTPASTPVAGLTADEQKMVDLVNAERTAAGLPALEVDMRLVKTARMKSQDMIDNNYFDHNSPTYGSPFDLMKSQGITYRTAGENLAGNSSVDGAHKGLMNSSGHRANILNKNYTHIGIGIIDGGPYGKMFTQHFIG</sequence>
<dbReference type="PANTHER" id="PTHR31157">
    <property type="entry name" value="SCP DOMAIN-CONTAINING PROTEIN"/>
    <property type="match status" value="1"/>
</dbReference>
<dbReference type="Pfam" id="PF00188">
    <property type="entry name" value="CAP"/>
    <property type="match status" value="1"/>
</dbReference>
<feature type="domain" description="SCP" evidence="3">
    <location>
        <begin position="157"/>
        <end position="272"/>
    </location>
</feature>
<protein>
    <recommendedName>
        <fullName evidence="3">SCP domain-containing protein</fullName>
    </recommendedName>
</protein>
<dbReference type="KEGG" id="fwa:DCMF_15720"/>
<feature type="signal peptide" evidence="2">
    <location>
        <begin position="1"/>
        <end position="27"/>
    </location>
</feature>
<evidence type="ECO:0000313" key="4">
    <source>
        <dbReference type="EMBL" id="ATW26027.1"/>
    </source>
</evidence>